<dbReference type="SUPFAM" id="SSF52058">
    <property type="entry name" value="L domain-like"/>
    <property type="match status" value="1"/>
</dbReference>
<evidence type="ECO:0000256" key="1">
    <source>
        <dbReference type="SAM" id="MobiDB-lite"/>
    </source>
</evidence>
<protein>
    <submittedName>
        <fullName evidence="2">60_t:CDS:1</fullName>
    </submittedName>
</protein>
<dbReference type="AlphaFoldDB" id="A0A9N9BVA3"/>
<dbReference type="PROSITE" id="PS51450">
    <property type="entry name" value="LRR"/>
    <property type="match status" value="1"/>
</dbReference>
<dbReference type="InterPro" id="IPR001611">
    <property type="entry name" value="Leu-rich_rpt"/>
</dbReference>
<dbReference type="Proteomes" id="UP000789508">
    <property type="component" value="Unassembled WGS sequence"/>
</dbReference>
<dbReference type="OrthoDB" id="2160613at2759"/>
<name>A0A9N9BVA3_9GLOM</name>
<feature type="compositionally biased region" description="Basic and acidic residues" evidence="1">
    <location>
        <begin position="411"/>
        <end position="424"/>
    </location>
</feature>
<evidence type="ECO:0000313" key="3">
    <source>
        <dbReference type="Proteomes" id="UP000789508"/>
    </source>
</evidence>
<dbReference type="Gene3D" id="3.80.10.10">
    <property type="entry name" value="Ribonuclease Inhibitor"/>
    <property type="match status" value="1"/>
</dbReference>
<feature type="region of interest" description="Disordered" evidence="1">
    <location>
        <begin position="455"/>
        <end position="479"/>
    </location>
</feature>
<keyword evidence="3" id="KW-1185">Reference proteome</keyword>
<dbReference type="InterPro" id="IPR032675">
    <property type="entry name" value="LRR_dom_sf"/>
</dbReference>
<accession>A0A9N9BVA3</accession>
<evidence type="ECO:0000313" key="2">
    <source>
        <dbReference type="EMBL" id="CAG8581061.1"/>
    </source>
</evidence>
<gene>
    <name evidence="2" type="ORF">ALEPTO_LOCUS7262</name>
</gene>
<sequence>MPSRNIQEYINGLINKSTTFYLDLNNGSLQKAEHYNCRNCNQRLQGKLCCANCSQKEVKLTGEITDLKEFSNLRGINASNNKFENLNFLDTLPNKDKLKSLNLFGNQLKEIDFAELFTNFSNLEKINLENNPLSAKNLDNLTSEQFAKLVKGIKDKKIRVNSFKGTVLMDLLDYAQKLVKSGDSSQQQQAYQLQAILQNNPIKNEPQLNNSKLPWVIGGVAAISLAVIVGYFNDEWIDEEDRIEFIVADENIKTTSTVEETILTEEEKTGQSKTSFRKIVGRNLGFVQHKKYELKKEENEELNLKLLASHIKEMDLVTDIVKYYNLAEENKEKLKTIRQAHDALATENSQVKAQLTEGKNLINSQATETNDLKGQIVNLREENDVSQEQLTTELGKKDQRIKDLQAQIAQLERKRSPDSTKNEAEAQTNSGDLRVLQTELKRYKESYENLTKTNKNLNSLHEEAKKKKQEEEIKHNETQNENLLLKAEIHNLKTELAKLANQLKNSANNETETFKLLKEFEAELDH</sequence>
<reference evidence="2" key="1">
    <citation type="submission" date="2021-06" db="EMBL/GenBank/DDBJ databases">
        <authorList>
            <person name="Kallberg Y."/>
            <person name="Tangrot J."/>
            <person name="Rosling A."/>
        </authorList>
    </citation>
    <scope>NUCLEOTIDE SEQUENCE</scope>
    <source>
        <strain evidence="2">FL130A</strain>
    </source>
</reference>
<organism evidence="2 3">
    <name type="scientific">Ambispora leptoticha</name>
    <dbReference type="NCBI Taxonomy" id="144679"/>
    <lineage>
        <taxon>Eukaryota</taxon>
        <taxon>Fungi</taxon>
        <taxon>Fungi incertae sedis</taxon>
        <taxon>Mucoromycota</taxon>
        <taxon>Glomeromycotina</taxon>
        <taxon>Glomeromycetes</taxon>
        <taxon>Archaeosporales</taxon>
        <taxon>Ambisporaceae</taxon>
        <taxon>Ambispora</taxon>
    </lineage>
</organism>
<feature type="compositionally biased region" description="Basic and acidic residues" evidence="1">
    <location>
        <begin position="460"/>
        <end position="478"/>
    </location>
</feature>
<comment type="caution">
    <text evidence="2">The sequence shown here is derived from an EMBL/GenBank/DDBJ whole genome shotgun (WGS) entry which is preliminary data.</text>
</comment>
<feature type="region of interest" description="Disordered" evidence="1">
    <location>
        <begin position="411"/>
        <end position="431"/>
    </location>
</feature>
<dbReference type="EMBL" id="CAJVPS010003023">
    <property type="protein sequence ID" value="CAG8581061.1"/>
    <property type="molecule type" value="Genomic_DNA"/>
</dbReference>
<proteinExistence type="predicted"/>